<dbReference type="OrthoDB" id="539213at2759"/>
<keyword evidence="2 3" id="KW-0040">ANK repeat</keyword>
<dbReference type="Gene3D" id="1.25.40.20">
    <property type="entry name" value="Ankyrin repeat-containing domain"/>
    <property type="match status" value="1"/>
</dbReference>
<comment type="caution">
    <text evidence="4">The sequence shown here is derived from an EMBL/GenBank/DDBJ whole genome shotgun (WGS) entry which is preliminary data.</text>
</comment>
<dbReference type="InterPro" id="IPR036770">
    <property type="entry name" value="Ankyrin_rpt-contain_sf"/>
</dbReference>
<evidence type="ECO:0000256" key="3">
    <source>
        <dbReference type="PROSITE-ProRule" id="PRU00023"/>
    </source>
</evidence>
<accession>A0A8H5G6A7</accession>
<feature type="repeat" description="ANK" evidence="3">
    <location>
        <begin position="34"/>
        <end position="66"/>
    </location>
</feature>
<dbReference type="Pfam" id="PF13637">
    <property type="entry name" value="Ank_4"/>
    <property type="match status" value="1"/>
</dbReference>
<dbReference type="Pfam" id="PF00023">
    <property type="entry name" value="Ank"/>
    <property type="match status" value="1"/>
</dbReference>
<feature type="repeat" description="ANK" evidence="3">
    <location>
        <begin position="67"/>
        <end position="95"/>
    </location>
</feature>
<gene>
    <name evidence="4" type="ORF">D9756_002984</name>
</gene>
<evidence type="ECO:0000313" key="5">
    <source>
        <dbReference type="Proteomes" id="UP000559027"/>
    </source>
</evidence>
<keyword evidence="1" id="KW-0677">Repeat</keyword>
<dbReference type="InterPro" id="IPR002110">
    <property type="entry name" value="Ankyrin_rpt"/>
</dbReference>
<dbReference type="Proteomes" id="UP000559027">
    <property type="component" value="Unassembled WGS sequence"/>
</dbReference>
<evidence type="ECO:0000313" key="4">
    <source>
        <dbReference type="EMBL" id="KAF5359148.1"/>
    </source>
</evidence>
<evidence type="ECO:0000256" key="2">
    <source>
        <dbReference type="ARBA" id="ARBA00023043"/>
    </source>
</evidence>
<feature type="repeat" description="ANK" evidence="3">
    <location>
        <begin position="109"/>
        <end position="141"/>
    </location>
</feature>
<evidence type="ECO:0000256" key="1">
    <source>
        <dbReference type="ARBA" id="ARBA00022737"/>
    </source>
</evidence>
<name>A0A8H5G6A7_9AGAR</name>
<dbReference type="Pfam" id="PF12796">
    <property type="entry name" value="Ank_2"/>
    <property type="match status" value="1"/>
</dbReference>
<feature type="repeat" description="ANK" evidence="3">
    <location>
        <begin position="180"/>
        <end position="212"/>
    </location>
</feature>
<dbReference type="AlphaFoldDB" id="A0A8H5G6A7"/>
<organism evidence="4 5">
    <name type="scientific">Leucocoprinus leucothites</name>
    <dbReference type="NCBI Taxonomy" id="201217"/>
    <lineage>
        <taxon>Eukaryota</taxon>
        <taxon>Fungi</taxon>
        <taxon>Dikarya</taxon>
        <taxon>Basidiomycota</taxon>
        <taxon>Agaricomycotina</taxon>
        <taxon>Agaricomycetes</taxon>
        <taxon>Agaricomycetidae</taxon>
        <taxon>Agaricales</taxon>
        <taxon>Agaricineae</taxon>
        <taxon>Agaricaceae</taxon>
        <taxon>Leucocoprinus</taxon>
    </lineage>
</organism>
<keyword evidence="5" id="KW-1185">Reference proteome</keyword>
<evidence type="ECO:0008006" key="6">
    <source>
        <dbReference type="Google" id="ProtNLM"/>
    </source>
</evidence>
<protein>
    <recommendedName>
        <fullName evidence="6">26S proteasome non-ATPase regulatory subunit 10</fullName>
    </recommendedName>
</protein>
<dbReference type="PROSITE" id="PS50088">
    <property type="entry name" value="ANK_REPEAT"/>
    <property type="match status" value="4"/>
</dbReference>
<sequence length="242" mass="25878">MSLSVHSAAQTNQFSLLRTLITESPGLVNSVDVDERTPLHWAASTGSTDIVRYLIDQKAEVDRPDNSGWTALHIAASAGHETVAQELIGLGPNSDFLPLRLTVRRKNDKGLTPLHYAASKSRIEIGRLLISRGADINARDKANQQPLHRAATTGSVGFIRLLLDSSTASNKLRLNTGDRIGNTPLHLAMDSAHAEAAVLLINAGADRGRLNLDGEAPEDVPGVGGSEQKNARKHVIDLCGNP</sequence>
<dbReference type="SMART" id="SM00248">
    <property type="entry name" value="ANK"/>
    <property type="match status" value="5"/>
</dbReference>
<dbReference type="PANTHER" id="PTHR24171">
    <property type="entry name" value="ANKYRIN REPEAT DOMAIN-CONTAINING PROTEIN 39-RELATED"/>
    <property type="match status" value="1"/>
</dbReference>
<proteinExistence type="predicted"/>
<dbReference type="EMBL" id="JAACJO010000004">
    <property type="protein sequence ID" value="KAF5359148.1"/>
    <property type="molecule type" value="Genomic_DNA"/>
</dbReference>
<dbReference type="PRINTS" id="PR01415">
    <property type="entry name" value="ANKYRIN"/>
</dbReference>
<dbReference type="PROSITE" id="PS50297">
    <property type="entry name" value="ANK_REP_REGION"/>
    <property type="match status" value="4"/>
</dbReference>
<dbReference type="SUPFAM" id="SSF48403">
    <property type="entry name" value="Ankyrin repeat"/>
    <property type="match status" value="1"/>
</dbReference>
<reference evidence="4 5" key="1">
    <citation type="journal article" date="2020" name="ISME J.">
        <title>Uncovering the hidden diversity of litter-decomposition mechanisms in mushroom-forming fungi.</title>
        <authorList>
            <person name="Floudas D."/>
            <person name="Bentzer J."/>
            <person name="Ahren D."/>
            <person name="Johansson T."/>
            <person name="Persson P."/>
            <person name="Tunlid A."/>
        </authorList>
    </citation>
    <scope>NUCLEOTIDE SEQUENCE [LARGE SCALE GENOMIC DNA]</scope>
    <source>
        <strain evidence="4 5">CBS 146.42</strain>
    </source>
</reference>